<evidence type="ECO:0000256" key="1">
    <source>
        <dbReference type="SAM" id="Phobius"/>
    </source>
</evidence>
<evidence type="ECO:0000313" key="3">
    <source>
        <dbReference type="EMBL" id="SMP62409.1"/>
    </source>
</evidence>
<accession>A0ABY1Q880</accession>
<dbReference type="InterPro" id="IPR011335">
    <property type="entry name" value="Restrct_endonuc-II-like"/>
</dbReference>
<keyword evidence="1" id="KW-0472">Membrane</keyword>
<keyword evidence="4" id="KW-1185">Reference proteome</keyword>
<gene>
    <name evidence="3" type="ORF">SAMN06295970_108104</name>
</gene>
<protein>
    <submittedName>
        <fullName evidence="3">Restriction system protein</fullName>
    </submittedName>
</protein>
<dbReference type="InterPro" id="IPR007560">
    <property type="entry name" value="Restrct_endonuc_IV_Mrr"/>
</dbReference>
<name>A0ABY1Q880_9BURK</name>
<feature type="transmembrane region" description="Helical" evidence="1">
    <location>
        <begin position="20"/>
        <end position="37"/>
    </location>
</feature>
<sequence>MRLKMKENSLFAVLLRSPWWISFLVSAIIGVVAMLAMPLEYRALAIFSGGPFFIIGCMAAWRQWRTPSATKVTAALDAASQMPSAAFMAAVSEGFRRQGYTVKPYAGRGADFEADKAGRIALIACKRWKAARHGIEPFRELQAAADSRGAQDCIYIALGEVSDTARRFAVDSKIDIVQGVRLAQLVKAG</sequence>
<keyword evidence="1" id="KW-0812">Transmembrane</keyword>
<feature type="transmembrane region" description="Helical" evidence="1">
    <location>
        <begin position="43"/>
        <end position="61"/>
    </location>
</feature>
<evidence type="ECO:0000259" key="2">
    <source>
        <dbReference type="Pfam" id="PF04471"/>
    </source>
</evidence>
<dbReference type="Pfam" id="PF04471">
    <property type="entry name" value="Mrr_cat"/>
    <property type="match status" value="1"/>
</dbReference>
<dbReference type="SUPFAM" id="SSF52980">
    <property type="entry name" value="Restriction endonuclease-like"/>
    <property type="match status" value="1"/>
</dbReference>
<proteinExistence type="predicted"/>
<comment type="caution">
    <text evidence="3">The sequence shown here is derived from an EMBL/GenBank/DDBJ whole genome shotgun (WGS) entry which is preliminary data.</text>
</comment>
<reference evidence="3 4" key="1">
    <citation type="submission" date="2017-05" db="EMBL/GenBank/DDBJ databases">
        <authorList>
            <person name="Varghese N."/>
            <person name="Submissions S."/>
        </authorList>
    </citation>
    <scope>NUCLEOTIDE SEQUENCE [LARGE SCALE GENOMIC DNA]</scope>
    <source>
        <strain evidence="3 4">DSM 26001</strain>
    </source>
</reference>
<feature type="domain" description="Restriction endonuclease type IV Mrr" evidence="2">
    <location>
        <begin position="81"/>
        <end position="185"/>
    </location>
</feature>
<dbReference type="EMBL" id="FXUL01000008">
    <property type="protein sequence ID" value="SMP62409.1"/>
    <property type="molecule type" value="Genomic_DNA"/>
</dbReference>
<evidence type="ECO:0000313" key="4">
    <source>
        <dbReference type="Proteomes" id="UP001158049"/>
    </source>
</evidence>
<organism evidence="3 4">
    <name type="scientific">Noviherbaspirillum suwonense</name>
    <dbReference type="NCBI Taxonomy" id="1224511"/>
    <lineage>
        <taxon>Bacteria</taxon>
        <taxon>Pseudomonadati</taxon>
        <taxon>Pseudomonadota</taxon>
        <taxon>Betaproteobacteria</taxon>
        <taxon>Burkholderiales</taxon>
        <taxon>Oxalobacteraceae</taxon>
        <taxon>Noviherbaspirillum</taxon>
    </lineage>
</organism>
<keyword evidence="1" id="KW-1133">Transmembrane helix</keyword>
<dbReference type="Proteomes" id="UP001158049">
    <property type="component" value="Unassembled WGS sequence"/>
</dbReference>